<organism evidence="1 2">
    <name type="scientific">Malonomonas rubra DSM 5091</name>
    <dbReference type="NCBI Taxonomy" id="1122189"/>
    <lineage>
        <taxon>Bacteria</taxon>
        <taxon>Pseudomonadati</taxon>
        <taxon>Thermodesulfobacteriota</taxon>
        <taxon>Desulfuromonadia</taxon>
        <taxon>Desulfuromonadales</taxon>
        <taxon>Geopsychrobacteraceae</taxon>
        <taxon>Malonomonas</taxon>
    </lineage>
</organism>
<gene>
    <name evidence="1" type="ORF">SAMN02745165_01350</name>
</gene>
<dbReference type="EMBL" id="FQZT01000003">
    <property type="protein sequence ID" value="SHI99137.1"/>
    <property type="molecule type" value="Genomic_DNA"/>
</dbReference>
<accession>A0A1M6FN73</accession>
<evidence type="ECO:0008006" key="3">
    <source>
        <dbReference type="Google" id="ProtNLM"/>
    </source>
</evidence>
<dbReference type="OrthoDB" id="335229at2"/>
<dbReference type="STRING" id="1122189.SAMN02745165_01350"/>
<dbReference type="Proteomes" id="UP000184171">
    <property type="component" value="Unassembled WGS sequence"/>
</dbReference>
<evidence type="ECO:0000313" key="2">
    <source>
        <dbReference type="Proteomes" id="UP000184171"/>
    </source>
</evidence>
<name>A0A1M6FN73_MALRU</name>
<proteinExistence type="predicted"/>
<evidence type="ECO:0000313" key="1">
    <source>
        <dbReference type="EMBL" id="SHI99137.1"/>
    </source>
</evidence>
<protein>
    <recommendedName>
        <fullName evidence="3">Transcriptional regulator</fullName>
    </recommendedName>
</protein>
<dbReference type="AlphaFoldDB" id="A0A1M6FN73"/>
<sequence length="103" mass="11795">MLESLFGTINKENVLLYVYARGEGYPRGVAKFFATDLRSIQNQFENLEAGGVLYSRMVGNTRLYAFNPDCPYLPELKALLEKSLAMYPENERELLEVGRRRPA</sequence>
<keyword evidence="2" id="KW-1185">Reference proteome</keyword>
<reference evidence="1 2" key="1">
    <citation type="submission" date="2016-11" db="EMBL/GenBank/DDBJ databases">
        <authorList>
            <person name="Jaros S."/>
            <person name="Januszkiewicz K."/>
            <person name="Wedrychowicz H."/>
        </authorList>
    </citation>
    <scope>NUCLEOTIDE SEQUENCE [LARGE SCALE GENOMIC DNA]</scope>
    <source>
        <strain evidence="1 2">DSM 5091</strain>
    </source>
</reference>